<organism evidence="7 8">
    <name type="scientific">Fodinibius salipaludis</name>
    <dbReference type="NCBI Taxonomy" id="2032627"/>
    <lineage>
        <taxon>Bacteria</taxon>
        <taxon>Pseudomonadati</taxon>
        <taxon>Balneolota</taxon>
        <taxon>Balneolia</taxon>
        <taxon>Balneolales</taxon>
        <taxon>Balneolaceae</taxon>
        <taxon>Fodinibius</taxon>
    </lineage>
</organism>
<dbReference type="GO" id="GO:0005262">
    <property type="term" value="F:calcium channel activity"/>
    <property type="evidence" value="ECO:0007669"/>
    <property type="project" value="TreeGrafter"/>
</dbReference>
<comment type="subcellular location">
    <subcellularLocation>
        <location evidence="1">Membrane</location>
        <topology evidence="1">Multi-pass membrane protein</topology>
    </subcellularLocation>
</comment>
<reference evidence="7 8" key="1">
    <citation type="submission" date="2017-08" db="EMBL/GenBank/DDBJ databases">
        <title>Aliifodinibius alkalisoli sp. nov., isolated from saline alkaline soil.</title>
        <authorList>
            <person name="Liu D."/>
            <person name="Zhang G."/>
        </authorList>
    </citation>
    <scope>NUCLEOTIDE SEQUENCE [LARGE SCALE GENOMIC DNA]</scope>
    <source>
        <strain evidence="7 8">WN023</strain>
    </source>
</reference>
<dbReference type="InterPro" id="IPR004481">
    <property type="entry name" value="K/Na/Ca-exchanger"/>
</dbReference>
<dbReference type="OrthoDB" id="9794225at2"/>
<dbReference type="GO" id="GO:0005886">
    <property type="term" value="C:plasma membrane"/>
    <property type="evidence" value="ECO:0007669"/>
    <property type="project" value="TreeGrafter"/>
</dbReference>
<feature type="transmembrane region" description="Helical" evidence="5">
    <location>
        <begin position="329"/>
        <end position="351"/>
    </location>
</feature>
<feature type="transmembrane region" description="Helical" evidence="5">
    <location>
        <begin position="6"/>
        <end position="25"/>
    </location>
</feature>
<keyword evidence="4 5" id="KW-0472">Membrane</keyword>
<name>A0A2A2GEA0_9BACT</name>
<dbReference type="Gene3D" id="6.10.280.80">
    <property type="entry name" value="NCX, peripheral helical region"/>
    <property type="match status" value="1"/>
</dbReference>
<keyword evidence="8" id="KW-1185">Reference proteome</keyword>
<feature type="transmembrane region" description="Helical" evidence="5">
    <location>
        <begin position="37"/>
        <end position="60"/>
    </location>
</feature>
<feature type="transmembrane region" description="Helical" evidence="5">
    <location>
        <begin position="129"/>
        <end position="147"/>
    </location>
</feature>
<protein>
    <submittedName>
        <fullName evidence="7">Sodium:calcium antiporter</fullName>
    </submittedName>
</protein>
<dbReference type="GO" id="GO:0008273">
    <property type="term" value="F:calcium, potassium:sodium antiporter activity"/>
    <property type="evidence" value="ECO:0007669"/>
    <property type="project" value="TreeGrafter"/>
</dbReference>
<feature type="transmembrane region" description="Helical" evidence="5">
    <location>
        <begin position="240"/>
        <end position="260"/>
    </location>
</feature>
<evidence type="ECO:0000256" key="5">
    <source>
        <dbReference type="SAM" id="Phobius"/>
    </source>
</evidence>
<comment type="caution">
    <text evidence="7">The sequence shown here is derived from an EMBL/GenBank/DDBJ whole genome shotgun (WGS) entry which is preliminary data.</text>
</comment>
<accession>A0A2A2GEA0</accession>
<evidence type="ECO:0000313" key="8">
    <source>
        <dbReference type="Proteomes" id="UP000218831"/>
    </source>
</evidence>
<feature type="transmembrane region" description="Helical" evidence="5">
    <location>
        <begin position="105"/>
        <end position="123"/>
    </location>
</feature>
<evidence type="ECO:0000259" key="6">
    <source>
        <dbReference type="Pfam" id="PF01699"/>
    </source>
</evidence>
<feature type="transmembrane region" description="Helical" evidence="5">
    <location>
        <begin position="272"/>
        <end position="292"/>
    </location>
</feature>
<evidence type="ECO:0000313" key="7">
    <source>
        <dbReference type="EMBL" id="PAU95314.1"/>
    </source>
</evidence>
<dbReference type="EMBL" id="NSKE01000002">
    <property type="protein sequence ID" value="PAU95314.1"/>
    <property type="molecule type" value="Genomic_DNA"/>
</dbReference>
<dbReference type="Gene3D" id="1.20.1420.30">
    <property type="entry name" value="NCX, central ion-binding region"/>
    <property type="match status" value="2"/>
</dbReference>
<proteinExistence type="predicted"/>
<dbReference type="PANTHER" id="PTHR10846:SF8">
    <property type="entry name" value="INNER MEMBRANE PROTEIN YRBG"/>
    <property type="match status" value="1"/>
</dbReference>
<feature type="domain" description="Sodium/calcium exchanger membrane region" evidence="6">
    <location>
        <begin position="7"/>
        <end position="145"/>
    </location>
</feature>
<dbReference type="NCBIfam" id="TIGR00367">
    <property type="entry name" value="calcium/sodium antiporter"/>
    <property type="match status" value="1"/>
</dbReference>
<sequence>MVVVATILFFIAGLLLLIGGAELLVRGASKLAARLGMSSLVIGLTVVAFGTSAPELAISMQSGFAGESDLLLGNVIGSNIFNVLLILGLSAIITPLVVSKKLIKLDVPFMIVVSIVLYLFALSGSINRIEGIILFVTLLIYLGYLVYDSQQNNPEEQEQLPEDNSRQAGDHWLWHLFFVVAGLGLLVLGARWLVDSAVTFAEYLGLSSLIIGLTIVAAGTSLPEVATSIMASIKGERDMAVGNIVGSNLFNMMCIVGLTATVLPEDISVADGVLAFDLPVMIAVSIACLPIFFTGNVIARWEGVLFLIYYLVFTTYLILTASQHNLLPLFNAAMIWFILPITVITIIIISVREFKHRTYRDGEFK</sequence>
<feature type="transmembrane region" description="Helical" evidence="5">
    <location>
        <begin position="80"/>
        <end position="98"/>
    </location>
</feature>
<feature type="transmembrane region" description="Helical" evidence="5">
    <location>
        <begin position="200"/>
        <end position="219"/>
    </location>
</feature>
<feature type="transmembrane region" description="Helical" evidence="5">
    <location>
        <begin position="172"/>
        <end position="194"/>
    </location>
</feature>
<dbReference type="Pfam" id="PF01699">
    <property type="entry name" value="Na_Ca_ex"/>
    <property type="match status" value="2"/>
</dbReference>
<feature type="transmembrane region" description="Helical" evidence="5">
    <location>
        <begin position="304"/>
        <end position="323"/>
    </location>
</feature>
<dbReference type="Proteomes" id="UP000218831">
    <property type="component" value="Unassembled WGS sequence"/>
</dbReference>
<evidence type="ECO:0000256" key="1">
    <source>
        <dbReference type="ARBA" id="ARBA00004141"/>
    </source>
</evidence>
<dbReference type="InterPro" id="IPR004837">
    <property type="entry name" value="NaCa_Exmemb"/>
</dbReference>
<evidence type="ECO:0000256" key="4">
    <source>
        <dbReference type="ARBA" id="ARBA00023136"/>
    </source>
</evidence>
<evidence type="ECO:0000256" key="2">
    <source>
        <dbReference type="ARBA" id="ARBA00022692"/>
    </source>
</evidence>
<dbReference type="GO" id="GO:0006874">
    <property type="term" value="P:intracellular calcium ion homeostasis"/>
    <property type="evidence" value="ECO:0007669"/>
    <property type="project" value="TreeGrafter"/>
</dbReference>
<keyword evidence="3 5" id="KW-1133">Transmembrane helix</keyword>
<keyword evidence="2 5" id="KW-0812">Transmembrane</keyword>
<dbReference type="AlphaFoldDB" id="A0A2A2GEA0"/>
<dbReference type="InterPro" id="IPR044880">
    <property type="entry name" value="NCX_ion-bd_dom_sf"/>
</dbReference>
<feature type="domain" description="Sodium/calcium exchanger membrane region" evidence="6">
    <location>
        <begin position="175"/>
        <end position="318"/>
    </location>
</feature>
<gene>
    <name evidence="7" type="ORF">CK503_03725</name>
</gene>
<dbReference type="PANTHER" id="PTHR10846">
    <property type="entry name" value="SODIUM/POTASSIUM/CALCIUM EXCHANGER"/>
    <property type="match status" value="1"/>
</dbReference>
<evidence type="ECO:0000256" key="3">
    <source>
        <dbReference type="ARBA" id="ARBA00022989"/>
    </source>
</evidence>